<keyword evidence="3" id="KW-0812">Transmembrane</keyword>
<evidence type="ECO:0000256" key="4">
    <source>
        <dbReference type="SAM" id="SignalP"/>
    </source>
</evidence>
<dbReference type="NCBIfam" id="TIGR02174">
    <property type="entry name" value="CXXU_selWTH"/>
    <property type="match status" value="1"/>
</dbReference>
<keyword evidence="2" id="KW-0676">Redox-active center</keyword>
<proteinExistence type="predicted"/>
<keyword evidence="1 4" id="KW-0732">Signal</keyword>
<dbReference type="GO" id="GO:0045454">
    <property type="term" value="P:cell redox homeostasis"/>
    <property type="evidence" value="ECO:0007669"/>
    <property type="project" value="TreeGrafter"/>
</dbReference>
<dbReference type="PANTHER" id="PTHR13544:SF0">
    <property type="entry name" value="THIOREDOXIN REDUCTASE-LIKE SELENOPROTEIN T"/>
    <property type="match status" value="1"/>
</dbReference>
<keyword evidence="3" id="KW-0472">Membrane</keyword>
<dbReference type="InterPro" id="IPR019389">
    <property type="entry name" value="Selenoprotein_T"/>
</dbReference>
<dbReference type="PANTHER" id="PTHR13544">
    <property type="entry name" value="SELENOPROTEIN T"/>
    <property type="match status" value="1"/>
</dbReference>
<dbReference type="GO" id="GO:0004791">
    <property type="term" value="F:thioredoxin-disulfide reductase (NADPH) activity"/>
    <property type="evidence" value="ECO:0007669"/>
    <property type="project" value="TreeGrafter"/>
</dbReference>
<feature type="transmembrane region" description="Helical" evidence="3">
    <location>
        <begin position="172"/>
        <end position="190"/>
    </location>
</feature>
<dbReference type="AlphaFoldDB" id="A0A1L8E9M6"/>
<protein>
    <submittedName>
        <fullName evidence="5">Putative selenoprotein t-like</fullName>
    </submittedName>
</protein>
<feature type="transmembrane region" description="Helical" evidence="3">
    <location>
        <begin position="103"/>
        <end position="121"/>
    </location>
</feature>
<name>A0A1L8E9M6_HAEIR</name>
<organism evidence="5">
    <name type="scientific">Haematobia irritans</name>
    <name type="common">Horn fly</name>
    <name type="synonym">Conops irritans</name>
    <dbReference type="NCBI Taxonomy" id="7368"/>
    <lineage>
        <taxon>Eukaryota</taxon>
        <taxon>Metazoa</taxon>
        <taxon>Ecdysozoa</taxon>
        <taxon>Arthropoda</taxon>
        <taxon>Hexapoda</taxon>
        <taxon>Insecta</taxon>
        <taxon>Pterygota</taxon>
        <taxon>Neoptera</taxon>
        <taxon>Endopterygota</taxon>
        <taxon>Diptera</taxon>
        <taxon>Brachycera</taxon>
        <taxon>Muscomorpha</taxon>
        <taxon>Muscoidea</taxon>
        <taxon>Muscidae</taxon>
        <taxon>Haematobia</taxon>
    </lineage>
</organism>
<dbReference type="Pfam" id="PF10262">
    <property type="entry name" value="Rdx"/>
    <property type="match status" value="1"/>
</dbReference>
<feature type="chain" id="PRO_5013041325" evidence="4">
    <location>
        <begin position="20"/>
        <end position="201"/>
    </location>
</feature>
<feature type="signal peptide" evidence="4">
    <location>
        <begin position="1"/>
        <end position="19"/>
    </location>
</feature>
<evidence type="ECO:0000313" key="5">
    <source>
        <dbReference type="EMBL" id="JAV15312.1"/>
    </source>
</evidence>
<accession>A0A1L8E9M6</accession>
<dbReference type="SUPFAM" id="SSF52833">
    <property type="entry name" value="Thioredoxin-like"/>
    <property type="match status" value="1"/>
</dbReference>
<dbReference type="InterPro" id="IPR036249">
    <property type="entry name" value="Thioredoxin-like_sf"/>
</dbReference>
<dbReference type="EMBL" id="GFDG01003487">
    <property type="protein sequence ID" value="JAV15312.1"/>
    <property type="molecule type" value="Transcribed_RNA"/>
</dbReference>
<dbReference type="InterPro" id="IPR011893">
    <property type="entry name" value="Selenoprotein_Rdx-typ"/>
</dbReference>
<reference evidence="5" key="1">
    <citation type="submission" date="2017-01" db="EMBL/GenBank/DDBJ databases">
        <title>An insight into the sialome and mialome of the horn fly, Haematobia irritans.</title>
        <authorList>
            <person name="Breijo M."/>
            <person name="Boiani M."/>
            <person name="Ures X."/>
            <person name="Rocha S."/>
            <person name="Sequeira M."/>
            <person name="Ribeiro J.M."/>
        </authorList>
    </citation>
    <scope>NUCLEOTIDE SEQUENCE</scope>
</reference>
<sequence length="201" mass="23224">MKPLIRIILCLTVCLIATAHEKIEENEQIEVHIVYCEHSYKEKFDTYANLLSKTHDNVRVSGSFYKPSIKHMIKAITFTIGGFVLSGLIMFPPSWFPKIGGIIKRFIIGLFGFLIVVPSCFRENIKISAFEVYVNDVLKWSTLEKKYVPNIDDIHKMVDPNYIKEITTDDRGPAVFIFVVIIIITLLLSTDSKRPRRPRRY</sequence>
<evidence type="ECO:0000256" key="3">
    <source>
        <dbReference type="SAM" id="Phobius"/>
    </source>
</evidence>
<keyword evidence="3" id="KW-1133">Transmembrane helix</keyword>
<dbReference type="GO" id="GO:0005789">
    <property type="term" value="C:endoplasmic reticulum membrane"/>
    <property type="evidence" value="ECO:0007669"/>
    <property type="project" value="TreeGrafter"/>
</dbReference>
<feature type="transmembrane region" description="Helical" evidence="3">
    <location>
        <begin position="72"/>
        <end position="91"/>
    </location>
</feature>
<evidence type="ECO:0000256" key="2">
    <source>
        <dbReference type="ARBA" id="ARBA00023284"/>
    </source>
</evidence>
<evidence type="ECO:0000256" key="1">
    <source>
        <dbReference type="ARBA" id="ARBA00022729"/>
    </source>
</evidence>